<dbReference type="GO" id="GO:0006753">
    <property type="term" value="P:nucleoside phosphate metabolic process"/>
    <property type="evidence" value="ECO:0007669"/>
    <property type="project" value="TreeGrafter"/>
</dbReference>
<gene>
    <name evidence="4" type="ORF">METZ01_LOCUS258010</name>
</gene>
<dbReference type="Pfam" id="PF00293">
    <property type="entry name" value="NUDIX"/>
    <property type="match status" value="1"/>
</dbReference>
<dbReference type="PROSITE" id="PS00893">
    <property type="entry name" value="NUDIX_BOX"/>
    <property type="match status" value="1"/>
</dbReference>
<organism evidence="4">
    <name type="scientific">marine metagenome</name>
    <dbReference type="NCBI Taxonomy" id="408172"/>
    <lineage>
        <taxon>unclassified sequences</taxon>
        <taxon>metagenomes</taxon>
        <taxon>ecological metagenomes</taxon>
    </lineage>
</organism>
<dbReference type="InterPro" id="IPR022927">
    <property type="entry name" value="RppH"/>
</dbReference>
<dbReference type="InterPro" id="IPR020476">
    <property type="entry name" value="Nudix_hydrolase"/>
</dbReference>
<dbReference type="GO" id="GO:0008893">
    <property type="term" value="F:guanosine-3',5'-bis(diphosphate) 3'-diphosphatase activity"/>
    <property type="evidence" value="ECO:0007669"/>
    <property type="project" value="TreeGrafter"/>
</dbReference>
<dbReference type="GO" id="GO:0034432">
    <property type="term" value="F:bis(5'-adenosyl)-pentaphosphatase activity"/>
    <property type="evidence" value="ECO:0007669"/>
    <property type="project" value="TreeGrafter"/>
</dbReference>
<dbReference type="SUPFAM" id="SSF55811">
    <property type="entry name" value="Nudix"/>
    <property type="match status" value="1"/>
</dbReference>
<dbReference type="NCBIfam" id="NF001938">
    <property type="entry name" value="PRK00714.1-5"/>
    <property type="match status" value="1"/>
</dbReference>
<dbReference type="NCBIfam" id="NF001936">
    <property type="entry name" value="PRK00714.1-3"/>
    <property type="match status" value="1"/>
</dbReference>
<protein>
    <recommendedName>
        <fullName evidence="3">Nudix hydrolase domain-containing protein</fullName>
    </recommendedName>
</protein>
<dbReference type="PRINTS" id="PR00502">
    <property type="entry name" value="NUDIXFAMILY"/>
</dbReference>
<name>A0A382IZS5_9ZZZZ</name>
<dbReference type="InterPro" id="IPR015797">
    <property type="entry name" value="NUDIX_hydrolase-like_dom_sf"/>
</dbReference>
<dbReference type="InterPro" id="IPR000086">
    <property type="entry name" value="NUDIX_hydrolase_dom"/>
</dbReference>
<dbReference type="EMBL" id="UINC01070760">
    <property type="protein sequence ID" value="SVC05156.1"/>
    <property type="molecule type" value="Genomic_DNA"/>
</dbReference>
<feature type="domain" description="Nudix hydrolase" evidence="3">
    <location>
        <begin position="8"/>
        <end position="149"/>
    </location>
</feature>
<evidence type="ECO:0000259" key="3">
    <source>
        <dbReference type="PROSITE" id="PS51462"/>
    </source>
</evidence>
<dbReference type="PROSITE" id="PS51462">
    <property type="entry name" value="NUDIX"/>
    <property type="match status" value="1"/>
</dbReference>
<dbReference type="CDD" id="cd03671">
    <property type="entry name" value="NUDIX_Ap4A_hydrolase_plant_like"/>
    <property type="match status" value="1"/>
</dbReference>
<evidence type="ECO:0000313" key="4">
    <source>
        <dbReference type="EMBL" id="SVC05156.1"/>
    </source>
</evidence>
<dbReference type="Gene3D" id="3.90.79.10">
    <property type="entry name" value="Nucleoside Triphosphate Pyrophosphohydrolase"/>
    <property type="match status" value="1"/>
</dbReference>
<dbReference type="PANTHER" id="PTHR11839">
    <property type="entry name" value="UDP/ADP-SUGAR PYROPHOSPHATASE"/>
    <property type="match status" value="1"/>
</dbReference>
<dbReference type="GO" id="GO:0019693">
    <property type="term" value="P:ribose phosphate metabolic process"/>
    <property type="evidence" value="ECO:0007669"/>
    <property type="project" value="TreeGrafter"/>
</dbReference>
<dbReference type="AlphaFoldDB" id="A0A382IZS5"/>
<proteinExistence type="inferred from homology"/>
<evidence type="ECO:0000256" key="1">
    <source>
        <dbReference type="ARBA" id="ARBA00001936"/>
    </source>
</evidence>
<accession>A0A382IZS5</accession>
<sequence length="157" mass="18459">MLNKKKLPLRIGVGIILLNHENNVFVGRRIDNPKNFWQMPQGGVDQNENFLQAAKRELEEETGIKSVKIIKELDGWLKYDLPKNLLGIWKGKYRGQKQKWFVMKFIGKTDEINVKTKNPEFFDWKWIELSELPSVAVHFKSDIYKKIKEELTSLSLN</sequence>
<evidence type="ECO:0000256" key="2">
    <source>
        <dbReference type="ARBA" id="ARBA00022801"/>
    </source>
</evidence>
<keyword evidence="2" id="KW-0378">Hydrolase</keyword>
<dbReference type="InterPro" id="IPR020084">
    <property type="entry name" value="NUDIX_hydrolase_CS"/>
</dbReference>
<dbReference type="HAMAP" id="MF_00298">
    <property type="entry name" value="Nudix_RppH"/>
    <property type="match status" value="1"/>
</dbReference>
<comment type="cofactor">
    <cofactor evidence="1">
        <name>Mn(2+)</name>
        <dbReference type="ChEBI" id="CHEBI:29035"/>
    </cofactor>
</comment>
<dbReference type="PANTHER" id="PTHR11839:SF22">
    <property type="entry name" value="NUDIX HYDROLASE 26, CHLOROPLASTIC"/>
    <property type="match status" value="1"/>
</dbReference>
<reference evidence="4" key="1">
    <citation type="submission" date="2018-05" db="EMBL/GenBank/DDBJ databases">
        <authorList>
            <person name="Lanie J.A."/>
            <person name="Ng W.-L."/>
            <person name="Kazmierczak K.M."/>
            <person name="Andrzejewski T.M."/>
            <person name="Davidsen T.M."/>
            <person name="Wayne K.J."/>
            <person name="Tettelin H."/>
            <person name="Glass J.I."/>
            <person name="Rusch D."/>
            <person name="Podicherti R."/>
            <person name="Tsui H.-C.T."/>
            <person name="Winkler M.E."/>
        </authorList>
    </citation>
    <scope>NUCLEOTIDE SEQUENCE</scope>
</reference>